<evidence type="ECO:0000256" key="5">
    <source>
        <dbReference type="SAM" id="Phobius"/>
    </source>
</evidence>
<reference evidence="6 7" key="1">
    <citation type="submission" date="2018-07" db="EMBL/GenBank/DDBJ databases">
        <title>Genomic Encyclopedia of Type Strains, Phase IV (KMG-IV): sequencing the most valuable type-strain genomes for metagenomic binning, comparative biology and taxonomic classification.</title>
        <authorList>
            <person name="Goeker M."/>
        </authorList>
    </citation>
    <scope>NUCLEOTIDE SEQUENCE [LARGE SCALE GENOMIC DNA]</scope>
    <source>
        <strain evidence="6 7">DSM 27016</strain>
    </source>
</reference>
<dbReference type="PANTHER" id="PTHR43359">
    <property type="entry name" value="FORMATE HYDROGENLYASE SUBUNIT 4"/>
    <property type="match status" value="1"/>
</dbReference>
<dbReference type="GO" id="GO:0005886">
    <property type="term" value="C:plasma membrane"/>
    <property type="evidence" value="ECO:0007669"/>
    <property type="project" value="TreeGrafter"/>
</dbReference>
<feature type="transmembrane region" description="Helical" evidence="5">
    <location>
        <begin position="91"/>
        <end position="110"/>
    </location>
</feature>
<gene>
    <name evidence="6" type="ORF">DFR58_12242</name>
</gene>
<dbReference type="Pfam" id="PF00146">
    <property type="entry name" value="NADHdh"/>
    <property type="match status" value="1"/>
</dbReference>
<dbReference type="InterPro" id="IPR052561">
    <property type="entry name" value="ComplexI_Subunit1"/>
</dbReference>
<protein>
    <submittedName>
        <fullName evidence="6">Formate hydrogenlyase subunit 4</fullName>
    </submittedName>
</protein>
<dbReference type="GO" id="GO:0016829">
    <property type="term" value="F:lyase activity"/>
    <property type="evidence" value="ECO:0007669"/>
    <property type="project" value="UniProtKB-KW"/>
</dbReference>
<comment type="subcellular location">
    <subcellularLocation>
        <location evidence="1">Membrane</location>
        <topology evidence="1">Multi-pass membrane protein</topology>
    </subcellularLocation>
</comment>
<accession>A0A369ATM6</accession>
<sequence length="286" mass="31972">MISLASILTAVIAIIAAPVIGGLLTGIDRKVSARMQNRYGPPLLQPFYDFFKLLGKESITVNQTQMVYVLGHLFFAVASIVMLVLKSDLLMLIFILAFSGISLIIGAMSVRSPYSKIGAQREILQMMAYEPVLLLMVVGIYLTTKSFMIQSIFDHGTPLIYSLPLVFMAFLYVLTIKLRKSPFDFSTSHHGHQELIKGLTTEFSGIQLAIIELTHWYDLVLLLGMIALFFANPIWVGILIALGSFFLEMVIDNISARMTWKWMLKATWLIGIGAAATNIIWLYLKV</sequence>
<feature type="transmembrane region" description="Helical" evidence="5">
    <location>
        <begin position="219"/>
        <end position="246"/>
    </location>
</feature>
<feature type="transmembrane region" description="Helical" evidence="5">
    <location>
        <begin position="6"/>
        <end position="27"/>
    </location>
</feature>
<organism evidence="6 7">
    <name type="scientific">Anaerobacterium chartisolvens</name>
    <dbReference type="NCBI Taxonomy" id="1297424"/>
    <lineage>
        <taxon>Bacteria</taxon>
        <taxon>Bacillati</taxon>
        <taxon>Bacillota</taxon>
        <taxon>Clostridia</taxon>
        <taxon>Eubacteriales</taxon>
        <taxon>Oscillospiraceae</taxon>
        <taxon>Anaerobacterium</taxon>
    </lineage>
</organism>
<keyword evidence="3 5" id="KW-1133">Transmembrane helix</keyword>
<evidence type="ECO:0000313" key="6">
    <source>
        <dbReference type="EMBL" id="RCX12353.1"/>
    </source>
</evidence>
<dbReference type="EMBL" id="QPJT01000022">
    <property type="protein sequence ID" value="RCX12353.1"/>
    <property type="molecule type" value="Genomic_DNA"/>
</dbReference>
<keyword evidence="7" id="KW-1185">Reference proteome</keyword>
<dbReference type="InterPro" id="IPR001694">
    <property type="entry name" value="NADH_UbQ_OxRdtase_su1/FPO"/>
</dbReference>
<evidence type="ECO:0000256" key="1">
    <source>
        <dbReference type="ARBA" id="ARBA00004141"/>
    </source>
</evidence>
<keyword evidence="4 5" id="KW-0472">Membrane</keyword>
<feature type="transmembrane region" description="Helical" evidence="5">
    <location>
        <begin position="266"/>
        <end position="284"/>
    </location>
</feature>
<evidence type="ECO:0000256" key="2">
    <source>
        <dbReference type="ARBA" id="ARBA00022692"/>
    </source>
</evidence>
<dbReference type="PANTHER" id="PTHR43359:SF1">
    <property type="entry name" value="FORMATE HYDROGENLYASE SUBUNIT 4-RELATED"/>
    <property type="match status" value="1"/>
</dbReference>
<comment type="caution">
    <text evidence="6">The sequence shown here is derived from an EMBL/GenBank/DDBJ whole genome shotgun (WGS) entry which is preliminary data.</text>
</comment>
<keyword evidence="6" id="KW-0456">Lyase</keyword>
<evidence type="ECO:0000256" key="3">
    <source>
        <dbReference type="ARBA" id="ARBA00022989"/>
    </source>
</evidence>
<feature type="transmembrane region" description="Helical" evidence="5">
    <location>
        <begin position="66"/>
        <end position="85"/>
    </location>
</feature>
<keyword evidence="2 5" id="KW-0812">Transmembrane</keyword>
<feature type="transmembrane region" description="Helical" evidence="5">
    <location>
        <begin position="131"/>
        <end position="153"/>
    </location>
</feature>
<proteinExistence type="predicted"/>
<evidence type="ECO:0000256" key="4">
    <source>
        <dbReference type="ARBA" id="ARBA00023136"/>
    </source>
</evidence>
<dbReference type="Proteomes" id="UP000253034">
    <property type="component" value="Unassembled WGS sequence"/>
</dbReference>
<evidence type="ECO:0000313" key="7">
    <source>
        <dbReference type="Proteomes" id="UP000253034"/>
    </source>
</evidence>
<dbReference type="AlphaFoldDB" id="A0A369ATM6"/>
<name>A0A369ATM6_9FIRM</name>
<feature type="transmembrane region" description="Helical" evidence="5">
    <location>
        <begin position="159"/>
        <end position="176"/>
    </location>
</feature>